<keyword evidence="1" id="KW-0732">Signal</keyword>
<dbReference type="InterPro" id="IPR008983">
    <property type="entry name" value="Tumour_necrosis_fac-like_dom"/>
</dbReference>
<name>A0A5D9A0E3_9FLAO</name>
<geneLocation type="plasmid" evidence="2">
    <name>unnamed1</name>
</geneLocation>
<protein>
    <recommendedName>
        <fullName evidence="4">C1q domain-containing protein</fullName>
    </recommendedName>
</protein>
<comment type="caution">
    <text evidence="2">The sequence shown here is derived from an EMBL/GenBank/DDBJ whole genome shotgun (WGS) entry which is preliminary data.</text>
</comment>
<reference evidence="2 3" key="1">
    <citation type="submission" date="2019-08" db="EMBL/GenBank/DDBJ databases">
        <title>Draft genome sequence of Chryseobacterium sp. Gsoil 183.</title>
        <authorList>
            <person name="Im W.-T."/>
        </authorList>
    </citation>
    <scope>NUCLEOTIDE SEQUENCE [LARGE SCALE GENOMIC DNA]</scope>
    <source>
        <strain evidence="2 3">Gsoil 183</strain>
        <plasmid evidence="2">unnamed1</plasmid>
    </source>
</reference>
<keyword evidence="3" id="KW-1185">Reference proteome</keyword>
<evidence type="ECO:0008006" key="4">
    <source>
        <dbReference type="Google" id="ProtNLM"/>
    </source>
</evidence>
<accession>A0A5D9A0E3</accession>
<feature type="chain" id="PRO_5023116341" description="C1q domain-containing protein" evidence="1">
    <location>
        <begin position="26"/>
        <end position="283"/>
    </location>
</feature>
<dbReference type="Proteomes" id="UP000323884">
    <property type="component" value="Unassembled WGS sequence"/>
</dbReference>
<dbReference type="SUPFAM" id="SSF49842">
    <property type="entry name" value="TNF-like"/>
    <property type="match status" value="2"/>
</dbReference>
<dbReference type="Gene3D" id="2.60.120.40">
    <property type="match status" value="1"/>
</dbReference>
<dbReference type="AlphaFoldDB" id="A0A5D9A0E3"/>
<gene>
    <name evidence="2" type="ORF">FW781_00620</name>
</gene>
<feature type="signal peptide" evidence="1">
    <location>
        <begin position="1"/>
        <end position="25"/>
    </location>
</feature>
<proteinExistence type="predicted"/>
<evidence type="ECO:0000256" key="1">
    <source>
        <dbReference type="SAM" id="SignalP"/>
    </source>
</evidence>
<organism evidence="2 3">
    <name type="scientific">Chryseobacterium panacisoli</name>
    <dbReference type="NCBI Taxonomy" id="1807141"/>
    <lineage>
        <taxon>Bacteria</taxon>
        <taxon>Pseudomonadati</taxon>
        <taxon>Bacteroidota</taxon>
        <taxon>Flavobacteriia</taxon>
        <taxon>Flavobacteriales</taxon>
        <taxon>Weeksellaceae</taxon>
        <taxon>Chryseobacterium group</taxon>
        <taxon>Chryseobacterium</taxon>
    </lineage>
</organism>
<dbReference type="OrthoDB" id="1240046at2"/>
<evidence type="ECO:0000313" key="2">
    <source>
        <dbReference type="EMBL" id="TZG00332.1"/>
    </source>
</evidence>
<keyword evidence="2" id="KW-0614">Plasmid</keyword>
<evidence type="ECO:0000313" key="3">
    <source>
        <dbReference type="Proteomes" id="UP000323884"/>
    </source>
</evidence>
<dbReference type="EMBL" id="VTRU01000001">
    <property type="protein sequence ID" value="TZG00332.1"/>
    <property type="molecule type" value="Genomic_DNA"/>
</dbReference>
<sequence>MKKNRTILYTLLANVLYFSSGNLVAQVGVFTHNPAQTLHIDAAKDNGEAPDALKLSNDIVVSTTGNMGIGLLNPVTKLDLRSPDNKGIIGVGTSVQTPSEAGAGAIRYNTGGFLEYSDGEQWIALPLTAPAKALVNANKSSVQSIGNNTATPISGWNETVDLGTAVPNGDFDPSSGTFTAPRDGFYLVSFNITLANGNIPKNTFLETAIESNQSTENIPIFKTLNSYPAFQAGAVSNFISGNCNAIFNLKTGNTIKFSVKHNLGTARNTLNDGKLNNLSISEL</sequence>